<dbReference type="GO" id="GO:0016874">
    <property type="term" value="F:ligase activity"/>
    <property type="evidence" value="ECO:0007669"/>
    <property type="project" value="UniProtKB-KW"/>
</dbReference>
<dbReference type="EMBL" id="REFZ01000010">
    <property type="protein sequence ID" value="RQG99181.1"/>
    <property type="molecule type" value="Genomic_DNA"/>
</dbReference>
<comment type="caution">
    <text evidence="2">The sequence shown here is derived from an EMBL/GenBank/DDBJ whole genome shotgun (WGS) entry which is preliminary data.</text>
</comment>
<dbReference type="Gene3D" id="3.30.930.10">
    <property type="entry name" value="Bira Bifunctional Protein, Domain 2"/>
    <property type="match status" value="1"/>
</dbReference>
<dbReference type="OrthoDB" id="192160at2157"/>
<gene>
    <name evidence="2" type="ORF">EA472_15025</name>
</gene>
<dbReference type="AlphaFoldDB" id="A0A3N6MSA8"/>
<protein>
    <submittedName>
        <fullName evidence="2">Lipoate--protein ligase family protein</fullName>
    </submittedName>
</protein>
<organism evidence="2 3">
    <name type="scientific">Natrarchaeobius chitinivorans</name>
    <dbReference type="NCBI Taxonomy" id="1679083"/>
    <lineage>
        <taxon>Archaea</taxon>
        <taxon>Methanobacteriati</taxon>
        <taxon>Methanobacteriota</taxon>
        <taxon>Stenosarchaea group</taxon>
        <taxon>Halobacteria</taxon>
        <taxon>Halobacteriales</taxon>
        <taxon>Natrialbaceae</taxon>
        <taxon>Natrarchaeobius</taxon>
    </lineage>
</organism>
<keyword evidence="3" id="KW-1185">Reference proteome</keyword>
<dbReference type="PROSITE" id="PS51733">
    <property type="entry name" value="BPL_LPL_CATALYTIC"/>
    <property type="match status" value="1"/>
</dbReference>
<keyword evidence="2" id="KW-0436">Ligase</keyword>
<dbReference type="InterPro" id="IPR045864">
    <property type="entry name" value="aa-tRNA-synth_II/BPL/LPL"/>
</dbReference>
<proteinExistence type="predicted"/>
<dbReference type="SUPFAM" id="SSF55681">
    <property type="entry name" value="Class II aaRS and biotin synthetases"/>
    <property type="match status" value="1"/>
</dbReference>
<name>A0A3N6MSA8_NATCH</name>
<evidence type="ECO:0000259" key="1">
    <source>
        <dbReference type="PROSITE" id="PS51733"/>
    </source>
</evidence>
<dbReference type="Pfam" id="PF21948">
    <property type="entry name" value="LplA-B_cat"/>
    <property type="match status" value="1"/>
</dbReference>
<reference evidence="2 3" key="1">
    <citation type="submission" date="2018-10" db="EMBL/GenBank/DDBJ databases">
        <title>Natrarchaeobius chitinivorans gen. nov., sp. nov., and Natrarchaeobius haloalkaliphilus sp. nov., alkaliphilic, chitin-utilizing haloarchaea from hypersaline alkaline lakes.</title>
        <authorList>
            <person name="Sorokin D.Y."/>
            <person name="Elcheninov A.G."/>
            <person name="Kostrikina N.A."/>
            <person name="Bale N.J."/>
            <person name="Sinninghe Damste J.S."/>
            <person name="Khijniak T.V."/>
            <person name="Kublanov I.V."/>
            <person name="Toshchakov S.V."/>
        </authorList>
    </citation>
    <scope>NUCLEOTIDE SEQUENCE [LARGE SCALE GENOMIC DNA]</scope>
    <source>
        <strain evidence="2 3">AArcht7</strain>
    </source>
</reference>
<accession>A0A3N6MSA8</accession>
<dbReference type="Proteomes" id="UP000281431">
    <property type="component" value="Unassembled WGS sequence"/>
</dbReference>
<dbReference type="InterPro" id="IPR004143">
    <property type="entry name" value="BPL_LPL_catalytic"/>
</dbReference>
<sequence>MHVVRGHAATPHEDTDVATRLLERTAQSRETIVRVWQPHRQVAFGRRDSNAVRYEDARRIARENGYEPVERLVGGRAVAYTGTTVAFAHCVPIRDPRAGLSERYEAVRADVRVALTELGVDTRRGEPNDSFCPGTHSLRANGKLVGIAQRVRDGAALVSGIVVVSDHDEISRVLSQIYDALGVPFDRQSVGSLARSGGNSDPAAVIDALESALTAGQTRSTVTVTQLRR</sequence>
<evidence type="ECO:0000313" key="3">
    <source>
        <dbReference type="Proteomes" id="UP000281431"/>
    </source>
</evidence>
<evidence type="ECO:0000313" key="2">
    <source>
        <dbReference type="EMBL" id="RQG99181.1"/>
    </source>
</evidence>
<feature type="domain" description="BPL/LPL catalytic" evidence="1">
    <location>
        <begin position="27"/>
        <end position="221"/>
    </location>
</feature>